<protein>
    <recommendedName>
        <fullName evidence="3">N-acetyltransferase domain-containing protein</fullName>
    </recommendedName>
</protein>
<keyword evidence="2" id="KW-1185">Reference proteome</keyword>
<dbReference type="OrthoDB" id="3395574at2"/>
<dbReference type="AlphaFoldDB" id="A0A3N9WBF3"/>
<dbReference type="SUPFAM" id="SSF55729">
    <property type="entry name" value="Acyl-CoA N-acyltransferases (Nat)"/>
    <property type="match status" value="1"/>
</dbReference>
<reference evidence="1 2" key="1">
    <citation type="submission" date="2018-05" db="EMBL/GenBank/DDBJ databases">
        <title>Micromonospora from Atacama Desert.</title>
        <authorList>
            <person name="Carro L."/>
            <person name="Goodfellow M."/>
            <person name="Klenk H.-P."/>
        </authorList>
    </citation>
    <scope>NUCLEOTIDE SEQUENCE [LARGE SCALE GENOMIC DNA]</scope>
    <source>
        <strain evidence="1 2">LB39</strain>
    </source>
</reference>
<evidence type="ECO:0000313" key="2">
    <source>
        <dbReference type="Proteomes" id="UP000282312"/>
    </source>
</evidence>
<dbReference type="Proteomes" id="UP000282312">
    <property type="component" value="Unassembled WGS sequence"/>
</dbReference>
<dbReference type="InterPro" id="IPR016181">
    <property type="entry name" value="Acyl_CoA_acyltransferase"/>
</dbReference>
<name>A0A3N9WBF3_9ACTN</name>
<proteinExistence type="predicted"/>
<evidence type="ECO:0000313" key="1">
    <source>
        <dbReference type="EMBL" id="RQW98160.1"/>
    </source>
</evidence>
<organism evidence="1 2">
    <name type="scientific">Micromonospora inaquosa</name>
    <dbReference type="NCBI Taxonomy" id="2203716"/>
    <lineage>
        <taxon>Bacteria</taxon>
        <taxon>Bacillati</taxon>
        <taxon>Actinomycetota</taxon>
        <taxon>Actinomycetes</taxon>
        <taxon>Micromonosporales</taxon>
        <taxon>Micromonosporaceae</taxon>
        <taxon>Micromonospora</taxon>
    </lineage>
</organism>
<evidence type="ECO:0008006" key="3">
    <source>
        <dbReference type="Google" id="ProtNLM"/>
    </source>
</evidence>
<accession>A0A3N9WBF3</accession>
<gene>
    <name evidence="1" type="ORF">DLJ59_27745</name>
</gene>
<sequence length="73" mass="8097">MGWVEQPYTHPQYQRHGLASAGLATLRAEHPGLAWHTLGGHFRSSQPFWEAVGADVSGSYQQRGTCPHLTRGR</sequence>
<dbReference type="EMBL" id="QGSZ01000302">
    <property type="protein sequence ID" value="RQW98160.1"/>
    <property type="molecule type" value="Genomic_DNA"/>
</dbReference>
<comment type="caution">
    <text evidence="1">The sequence shown here is derived from an EMBL/GenBank/DDBJ whole genome shotgun (WGS) entry which is preliminary data.</text>
</comment>